<name>A0A2T4DEQ6_9BACT</name>
<keyword evidence="3 6" id="KW-0812">Transmembrane</keyword>
<protein>
    <recommendedName>
        <fullName evidence="9">TerC family protein</fullName>
    </recommendedName>
</protein>
<feature type="non-terminal residue" evidence="7">
    <location>
        <position position="229"/>
    </location>
</feature>
<dbReference type="AlphaFoldDB" id="A0A2T4DEQ6"/>
<proteinExistence type="inferred from homology"/>
<keyword evidence="5 6" id="KW-0472">Membrane</keyword>
<evidence type="ECO:0008006" key="9">
    <source>
        <dbReference type="Google" id="ProtNLM"/>
    </source>
</evidence>
<evidence type="ECO:0000313" key="8">
    <source>
        <dbReference type="Proteomes" id="UP000240608"/>
    </source>
</evidence>
<accession>A0A2T4DEQ6</accession>
<evidence type="ECO:0000256" key="5">
    <source>
        <dbReference type="ARBA" id="ARBA00023136"/>
    </source>
</evidence>
<comment type="similarity">
    <text evidence="2">Belongs to the TerC family.</text>
</comment>
<dbReference type="PANTHER" id="PTHR30238:SF4">
    <property type="entry name" value="SLL1022 PROTEIN"/>
    <property type="match status" value="1"/>
</dbReference>
<evidence type="ECO:0000313" key="7">
    <source>
        <dbReference type="EMBL" id="PTB92339.1"/>
    </source>
</evidence>
<comment type="subcellular location">
    <subcellularLocation>
        <location evidence="1">Membrane</location>
        <topology evidence="1">Multi-pass membrane protein</topology>
    </subcellularLocation>
</comment>
<feature type="transmembrane region" description="Helical" evidence="6">
    <location>
        <begin position="128"/>
        <end position="148"/>
    </location>
</feature>
<comment type="caution">
    <text evidence="7">The sequence shown here is derived from an EMBL/GenBank/DDBJ whole genome shotgun (WGS) entry which is preliminary data.</text>
</comment>
<dbReference type="EMBL" id="PYVU01000242">
    <property type="protein sequence ID" value="PTB92339.1"/>
    <property type="molecule type" value="Genomic_DNA"/>
</dbReference>
<dbReference type="Pfam" id="PF03741">
    <property type="entry name" value="TerC"/>
    <property type="match status" value="1"/>
</dbReference>
<dbReference type="Proteomes" id="UP000240608">
    <property type="component" value="Unassembled WGS sequence"/>
</dbReference>
<evidence type="ECO:0000256" key="3">
    <source>
        <dbReference type="ARBA" id="ARBA00022692"/>
    </source>
</evidence>
<feature type="transmembrane region" description="Helical" evidence="6">
    <location>
        <begin position="187"/>
        <end position="206"/>
    </location>
</feature>
<reference evidence="7 8" key="1">
    <citation type="submission" date="2018-03" db="EMBL/GenBank/DDBJ databases">
        <title>Cross-interface Injection: A General Nanoliter Liquid Handling Method Applied to Single Cells Genome Amplification Automated Nanoliter Liquid Handling Applied to Single Cell Multiple Displacement Amplification.</title>
        <authorList>
            <person name="Yun J."/>
            <person name="Xu P."/>
            <person name="Xu J."/>
            <person name="Dai X."/>
            <person name="Wang Y."/>
            <person name="Zheng X."/>
            <person name="Cao C."/>
            <person name="Yi Q."/>
            <person name="Zhu Y."/>
            <person name="Wang L."/>
            <person name="Dong Z."/>
            <person name="Huang Y."/>
            <person name="Huang L."/>
            <person name="Du W."/>
        </authorList>
    </citation>
    <scope>NUCLEOTIDE SEQUENCE [LARGE SCALE GENOMIC DNA]</scope>
    <source>
        <strain evidence="7 8">Z-D1-2</strain>
    </source>
</reference>
<feature type="transmembrane region" description="Helical" evidence="6">
    <location>
        <begin position="75"/>
        <end position="99"/>
    </location>
</feature>
<organism evidence="7 8">
    <name type="scientific">Marivirga lumbricoides</name>
    <dbReference type="NCBI Taxonomy" id="1046115"/>
    <lineage>
        <taxon>Bacteria</taxon>
        <taxon>Pseudomonadati</taxon>
        <taxon>Bacteroidota</taxon>
        <taxon>Cytophagia</taxon>
        <taxon>Cytophagales</taxon>
        <taxon>Marivirgaceae</taxon>
        <taxon>Marivirga</taxon>
    </lineage>
</organism>
<evidence type="ECO:0000256" key="6">
    <source>
        <dbReference type="SAM" id="Phobius"/>
    </source>
</evidence>
<evidence type="ECO:0000256" key="1">
    <source>
        <dbReference type="ARBA" id="ARBA00004141"/>
    </source>
</evidence>
<evidence type="ECO:0000256" key="2">
    <source>
        <dbReference type="ARBA" id="ARBA00007511"/>
    </source>
</evidence>
<dbReference type="PANTHER" id="PTHR30238">
    <property type="entry name" value="MEMBRANE BOUND PREDICTED REDOX MODULATOR"/>
    <property type="match status" value="1"/>
</dbReference>
<feature type="transmembrane region" description="Helical" evidence="6">
    <location>
        <begin position="154"/>
        <end position="175"/>
    </location>
</feature>
<dbReference type="InterPro" id="IPR005496">
    <property type="entry name" value="Integral_membrane_TerC"/>
</dbReference>
<sequence length="229" mass="25504">MESLLTFDALLSLVSLTLMEIVLGIDNIIFISILCNRLPENQQDKARRLGLMLALVMRVALLFAVTWLVGLTSPLFTVFDFSLTSRDLILMLGGLFLIYKSTTEIHQKLEGEEEDEGTKKKLSTFGAVLVQIVLLDIVFSFDSILTAVGLVDNIWIMIIAVVISLGIMLVASKSISDFIHKHPTVKMLALSFLLLIGVLLFVEGFHVHVPKGYIYFAIFFSLVVEVLNL</sequence>
<feature type="transmembrane region" description="Helical" evidence="6">
    <location>
        <begin position="48"/>
        <end position="69"/>
    </location>
</feature>
<dbReference type="GO" id="GO:0016020">
    <property type="term" value="C:membrane"/>
    <property type="evidence" value="ECO:0007669"/>
    <property type="project" value="UniProtKB-SubCell"/>
</dbReference>
<evidence type="ECO:0000256" key="4">
    <source>
        <dbReference type="ARBA" id="ARBA00022989"/>
    </source>
</evidence>
<feature type="transmembrane region" description="Helical" evidence="6">
    <location>
        <begin position="12"/>
        <end position="36"/>
    </location>
</feature>
<gene>
    <name evidence="7" type="ORF">C9994_14235</name>
</gene>
<keyword evidence="4 6" id="KW-1133">Transmembrane helix</keyword>